<keyword evidence="4 10" id="KW-0479">Metal-binding</keyword>
<dbReference type="InterPro" id="IPR028995">
    <property type="entry name" value="Glyco_hydro_57/38_cen_sf"/>
</dbReference>
<evidence type="ECO:0000256" key="10">
    <source>
        <dbReference type="RuleBase" id="RU361199"/>
    </source>
</evidence>
<gene>
    <name evidence="13" type="primary">LOC113393735</name>
</gene>
<keyword evidence="5 10" id="KW-0378">Hydrolase</keyword>
<dbReference type="Gene3D" id="3.20.110.10">
    <property type="entry name" value="Glycoside hydrolase 38, N terminal domain"/>
    <property type="match status" value="1"/>
</dbReference>
<evidence type="ECO:0000256" key="4">
    <source>
        <dbReference type="ARBA" id="ARBA00022723"/>
    </source>
</evidence>
<evidence type="ECO:0000256" key="6">
    <source>
        <dbReference type="ARBA" id="ARBA00022833"/>
    </source>
</evidence>
<dbReference type="PANTHER" id="PTHR11607">
    <property type="entry name" value="ALPHA-MANNOSIDASE"/>
    <property type="match status" value="1"/>
</dbReference>
<dbReference type="Gene3D" id="2.60.40.1180">
    <property type="entry name" value="Golgi alpha-mannosidase II"/>
    <property type="match status" value="1"/>
</dbReference>
<dbReference type="CDD" id="cd10810">
    <property type="entry name" value="GH38N_AMII_LAM_like"/>
    <property type="match status" value="1"/>
</dbReference>
<keyword evidence="7" id="KW-1015">Disulfide bond</keyword>
<sequence>MMLILKRNMSVTLLLLCVVGLSSSIPLNDVSSREECGYESCTKVNQDELNVHIVPHTHDDVGWLKTVDQYYYGSRNNIQKAGVQYILDSVIKELWQDPKRRFIYVETAFFWMWWVRQSDDVRHKVHTLVRQGRLQFVGGAWSMNDEAASHYQSTIDQFTWGLKKLNETFGPCAMPRVGWQIDPFGHSREFASLLAAMGYDGLFLGRIDYQDKRARLKQKRMEMLWRGDDDLGKSSDIFTGALYNTYSPPPGFCFDVLCDDEPIIDDPNSPMFNVETRVATFIEICRNMSKSYETNNILVTMGEDFQYQDAAMWFINLDKLIQYTNMKSAKDGLKIKLFYSTPDCYLKAVKDSDPTLPTKQDDFFPYASDPTAYWTGYFTSRPTTKFFERQGNDYLQMLKQLQVLGGLEEHNSFVLNELKSSMGVMQHHDAITGTEKQHVAHDYERLLDAAVEDALIIARQAFNKIAQRDALKQPLFGYDRCRFNESSCPTSENSRRFVVTIYNPVGWIVMEPIHVPVLDGAYEVYAPNGEKITSQLVDIPEPVKNIPTRKSKASHELVFIAKLHPLGVKSFYVKKLSKISRRDVVYTNEYYGNINDYWKNLHDNFVEIHSLNDTNVDHEFKQEQIPLPIAKVDAKVNIEKDINADILKDKDDNVDVEELERIIKETKTETAVKARSLDKKLNYPNLNEEELRMLADEAMVVERADEDYLENEYMKIRIDNTGVTHMILPDRTTNLKVQLHYWTGCYGNNTNTHERSSGAYIFRPQTTVPYAMTYRNSGTVKGPIVQEYRAETKENAASVLRIYNGLNYFVHDFVVGPIPIEDKVGKEYVVRYDTNVVNNGEFYTDSNGRQMLKRKLNERPQWNLTLEEPIAGNYYPVTNKISIQDEQTRISILTDRSEGGSSLEEGSIELMLHRRLLHDDAFGVGEALDEVAEGKGLVMRGHHKLLNINPKNAIDVIAERKLVIQTNLQPIVFISSADNVDFDTWMKLDNCFKGTKELPDGLHLLTLEPWTRDSLLLRIENYVDKSNNSTIEIDLSEVFNNVKIISIKETTLAANRWVEDVEKWTWKVENEFSESFNLEYNNFDSVPRARADAGEATDDRLKIQIKAKQIRTFIAKYKMVES</sequence>
<dbReference type="InterPro" id="IPR015341">
    <property type="entry name" value="Glyco_hydro_38_cen"/>
</dbReference>
<evidence type="ECO:0000256" key="5">
    <source>
        <dbReference type="ARBA" id="ARBA00022801"/>
    </source>
</evidence>
<dbReference type="Gene3D" id="1.20.1270.50">
    <property type="entry name" value="Glycoside hydrolase family 38, central domain"/>
    <property type="match status" value="2"/>
</dbReference>
<keyword evidence="9 10" id="KW-0326">Glycosidase</keyword>
<dbReference type="Proteomes" id="UP001652626">
    <property type="component" value="Chromosome 31"/>
</dbReference>
<dbReference type="EC" id="3.2.1.-" evidence="10"/>
<dbReference type="SUPFAM" id="SSF88688">
    <property type="entry name" value="Families 57/38 glycoside transferase middle domain"/>
    <property type="match status" value="1"/>
</dbReference>
<comment type="similarity">
    <text evidence="2 10">Belongs to the glycosyl hydrolase 38 family.</text>
</comment>
<dbReference type="InterPro" id="IPR050843">
    <property type="entry name" value="Glycosyl_Hydrlase_38"/>
</dbReference>
<dbReference type="Gene3D" id="2.60.40.1360">
    <property type="match status" value="1"/>
</dbReference>
<feature type="domain" description="Glycoside hydrolase family 38 central" evidence="11">
    <location>
        <begin position="372"/>
        <end position="447"/>
    </location>
</feature>
<evidence type="ECO:0000256" key="1">
    <source>
        <dbReference type="ARBA" id="ARBA00000365"/>
    </source>
</evidence>
<dbReference type="Pfam" id="PF17677">
    <property type="entry name" value="Glyco_hydro38C2"/>
    <property type="match status" value="1"/>
</dbReference>
<dbReference type="SUPFAM" id="SSF88713">
    <property type="entry name" value="Glycoside hydrolase/deacetylase"/>
    <property type="match status" value="1"/>
</dbReference>
<dbReference type="InterPro" id="IPR011013">
    <property type="entry name" value="Gal_mutarotase_sf_dom"/>
</dbReference>
<keyword evidence="6 10" id="KW-0862">Zinc</keyword>
<organism evidence="12 13">
    <name type="scientific">Vanessa tameamea</name>
    <name type="common">Kamehameha butterfly</name>
    <dbReference type="NCBI Taxonomy" id="334116"/>
    <lineage>
        <taxon>Eukaryota</taxon>
        <taxon>Metazoa</taxon>
        <taxon>Ecdysozoa</taxon>
        <taxon>Arthropoda</taxon>
        <taxon>Hexapoda</taxon>
        <taxon>Insecta</taxon>
        <taxon>Pterygota</taxon>
        <taxon>Neoptera</taxon>
        <taxon>Endopterygota</taxon>
        <taxon>Lepidoptera</taxon>
        <taxon>Glossata</taxon>
        <taxon>Ditrysia</taxon>
        <taxon>Papilionoidea</taxon>
        <taxon>Nymphalidae</taxon>
        <taxon>Nymphalinae</taxon>
        <taxon>Vanessa</taxon>
    </lineage>
</organism>
<name>A0ABM4AY16_VANTA</name>
<comment type="cofactor">
    <cofactor evidence="10">
        <name>Zn(2+)</name>
        <dbReference type="ChEBI" id="CHEBI:29105"/>
    </cofactor>
    <text evidence="10">Binds 1 zinc ion per subunit.</text>
</comment>
<evidence type="ECO:0000256" key="7">
    <source>
        <dbReference type="ARBA" id="ARBA00023157"/>
    </source>
</evidence>
<keyword evidence="12" id="KW-1185">Reference proteome</keyword>
<dbReference type="InterPro" id="IPR041147">
    <property type="entry name" value="GH38_C"/>
</dbReference>
<evidence type="ECO:0000313" key="13">
    <source>
        <dbReference type="RefSeq" id="XP_064076197.1"/>
    </source>
</evidence>
<dbReference type="RefSeq" id="XP_064076197.1">
    <property type="nucleotide sequence ID" value="XM_064220127.1"/>
</dbReference>
<dbReference type="InterPro" id="IPR013780">
    <property type="entry name" value="Glyco_hydro_b"/>
</dbReference>
<dbReference type="SMART" id="SM00872">
    <property type="entry name" value="Alpha-mann_mid"/>
    <property type="match status" value="1"/>
</dbReference>
<dbReference type="InterPro" id="IPR037094">
    <property type="entry name" value="Glyco_hydro_38_cen_sf"/>
</dbReference>
<dbReference type="InterPro" id="IPR011682">
    <property type="entry name" value="Glyco_hydro_38_C"/>
</dbReference>
<dbReference type="Pfam" id="PF01074">
    <property type="entry name" value="Glyco_hydro_38N"/>
    <property type="match status" value="1"/>
</dbReference>
<dbReference type="Pfam" id="PF07748">
    <property type="entry name" value="Glyco_hydro_38C"/>
    <property type="match status" value="1"/>
</dbReference>
<proteinExistence type="inferred from homology"/>
<comment type="catalytic activity">
    <reaction evidence="1">
        <text>Hydrolysis of terminal, non-reducing alpha-D-mannose residues in alpha-D-mannosides.</text>
        <dbReference type="EC" id="3.2.1.24"/>
    </reaction>
</comment>
<evidence type="ECO:0000256" key="3">
    <source>
        <dbReference type="ARBA" id="ARBA00012752"/>
    </source>
</evidence>
<accession>A0ABM4AY16</accession>
<dbReference type="Pfam" id="PF09261">
    <property type="entry name" value="Alpha-mann_mid"/>
    <property type="match status" value="1"/>
</dbReference>
<dbReference type="GeneID" id="113393735"/>
<dbReference type="InterPro" id="IPR011330">
    <property type="entry name" value="Glyco_hydro/deAcase_b/a-brl"/>
</dbReference>
<keyword evidence="10" id="KW-0732">Signal</keyword>
<dbReference type="SUPFAM" id="SSF74650">
    <property type="entry name" value="Galactose mutarotase-like"/>
    <property type="match status" value="2"/>
</dbReference>
<protein>
    <recommendedName>
        <fullName evidence="3 10">Alpha-mannosidase</fullName>
        <ecNumber evidence="10">3.2.1.-</ecNumber>
    </recommendedName>
</protein>
<feature type="chain" id="PRO_5044970015" description="Alpha-mannosidase" evidence="10">
    <location>
        <begin position="25"/>
        <end position="1122"/>
    </location>
</feature>
<dbReference type="InterPro" id="IPR027291">
    <property type="entry name" value="Glyco_hydro_38_N_sf"/>
</dbReference>
<feature type="signal peptide" evidence="10">
    <location>
        <begin position="1"/>
        <end position="24"/>
    </location>
</feature>
<reference evidence="13" key="1">
    <citation type="submission" date="2025-08" db="UniProtKB">
        <authorList>
            <consortium name="RefSeq"/>
        </authorList>
    </citation>
    <scope>IDENTIFICATION</scope>
    <source>
        <tissue evidence="13">Whole body</tissue>
    </source>
</reference>
<evidence type="ECO:0000256" key="8">
    <source>
        <dbReference type="ARBA" id="ARBA00023180"/>
    </source>
</evidence>
<evidence type="ECO:0000256" key="2">
    <source>
        <dbReference type="ARBA" id="ARBA00009792"/>
    </source>
</evidence>
<keyword evidence="8" id="KW-0325">Glycoprotein</keyword>
<evidence type="ECO:0000313" key="12">
    <source>
        <dbReference type="Proteomes" id="UP001652626"/>
    </source>
</evidence>
<dbReference type="PANTHER" id="PTHR11607:SF3">
    <property type="entry name" value="LYSOSOMAL ALPHA-MANNOSIDASE"/>
    <property type="match status" value="1"/>
</dbReference>
<dbReference type="InterPro" id="IPR000602">
    <property type="entry name" value="Glyco_hydro_38_N"/>
</dbReference>
<evidence type="ECO:0000256" key="9">
    <source>
        <dbReference type="ARBA" id="ARBA00023295"/>
    </source>
</evidence>
<dbReference type="Gene3D" id="2.70.98.30">
    <property type="entry name" value="Golgi alpha-mannosidase II, domain 4"/>
    <property type="match status" value="1"/>
</dbReference>
<evidence type="ECO:0000259" key="11">
    <source>
        <dbReference type="SMART" id="SM00872"/>
    </source>
</evidence>